<dbReference type="InterPro" id="IPR019775">
    <property type="entry name" value="WD40_repeat_CS"/>
</dbReference>
<proteinExistence type="predicted"/>
<dbReference type="PANTHER" id="PTHR19848:SF8">
    <property type="entry name" value="F-BOX AND WD REPEAT DOMAIN CONTAINING 7"/>
    <property type="match status" value="1"/>
</dbReference>
<dbReference type="OrthoDB" id="3238562at2759"/>
<evidence type="ECO:0000256" key="3">
    <source>
        <dbReference type="PROSITE-ProRule" id="PRU00221"/>
    </source>
</evidence>
<protein>
    <submittedName>
        <fullName evidence="5">WD40-repeat-containing domain protein</fullName>
    </submittedName>
</protein>
<evidence type="ECO:0000313" key="6">
    <source>
        <dbReference type="Proteomes" id="UP000724874"/>
    </source>
</evidence>
<evidence type="ECO:0000313" key="5">
    <source>
        <dbReference type="EMBL" id="KAF8876869.1"/>
    </source>
</evidence>
<dbReference type="Pfam" id="PF00400">
    <property type="entry name" value="WD40"/>
    <property type="match status" value="1"/>
</dbReference>
<keyword evidence="4" id="KW-0472">Membrane</keyword>
<dbReference type="InterPro" id="IPR001680">
    <property type="entry name" value="WD40_rpt"/>
</dbReference>
<keyword evidence="4" id="KW-0812">Transmembrane</keyword>
<dbReference type="PROSITE" id="PS00678">
    <property type="entry name" value="WD_REPEATS_1"/>
    <property type="match status" value="1"/>
</dbReference>
<dbReference type="Gene3D" id="2.130.10.10">
    <property type="entry name" value="YVTN repeat-like/Quinoprotein amine dehydrogenase"/>
    <property type="match status" value="1"/>
</dbReference>
<keyword evidence="6" id="KW-1185">Reference proteome</keyword>
<evidence type="ECO:0000256" key="4">
    <source>
        <dbReference type="SAM" id="Phobius"/>
    </source>
</evidence>
<dbReference type="PANTHER" id="PTHR19848">
    <property type="entry name" value="WD40 REPEAT PROTEIN"/>
    <property type="match status" value="1"/>
</dbReference>
<dbReference type="SMART" id="SM00320">
    <property type="entry name" value="WD40"/>
    <property type="match status" value="3"/>
</dbReference>
<keyword evidence="2" id="KW-0677">Repeat</keyword>
<organism evidence="5 6">
    <name type="scientific">Gymnopilus junonius</name>
    <name type="common">Spectacular rustgill mushroom</name>
    <name type="synonym">Gymnopilus spectabilis subsp. junonius</name>
    <dbReference type="NCBI Taxonomy" id="109634"/>
    <lineage>
        <taxon>Eukaryota</taxon>
        <taxon>Fungi</taxon>
        <taxon>Dikarya</taxon>
        <taxon>Basidiomycota</taxon>
        <taxon>Agaricomycotina</taxon>
        <taxon>Agaricomycetes</taxon>
        <taxon>Agaricomycetidae</taxon>
        <taxon>Agaricales</taxon>
        <taxon>Agaricineae</taxon>
        <taxon>Hymenogastraceae</taxon>
        <taxon>Gymnopilus</taxon>
    </lineage>
</organism>
<evidence type="ECO:0000256" key="2">
    <source>
        <dbReference type="ARBA" id="ARBA00022737"/>
    </source>
</evidence>
<dbReference type="PROSITE" id="PS50294">
    <property type="entry name" value="WD_REPEATS_REGION"/>
    <property type="match status" value="1"/>
</dbReference>
<sequence>MPFKDAKAEYFRITQLRGTEGPINCLAFTKDGKFLASGGDDQSLRIWDITKSSAHQVLSDPMEHWGQVTCIKWLFGMSSDHGNVVAFGTGRGLALVYQRAKEAELFKELSSTSVLPFNEPVECMDYDHHRCRLMLCGHLGKLRMYTVEKNGTLNLVWMKDEDMLIIPRSVRFLSKGENFLVFGLECGTMFCRAAATGVITWFKPLQSSIGNAYLSSDENWLLVDNLMKGFDLYEYPRPSPSESFPIVRERPYVHDTMFLEHGGRIACRSNHGKVYLFCLETRELVQRLAHGSRTLMVQAVHGCLMADHHLLTTGTSDSTPDICIWEKKTKFHKDGLKAYSCSLVSVLMSLNFFVIAALVMFWLNSKGISFDLEMPRFLMSNLSIIE</sequence>
<dbReference type="PROSITE" id="PS50082">
    <property type="entry name" value="WD_REPEATS_2"/>
    <property type="match status" value="1"/>
</dbReference>
<accession>A0A9P5TG45</accession>
<feature type="transmembrane region" description="Helical" evidence="4">
    <location>
        <begin position="338"/>
        <end position="363"/>
    </location>
</feature>
<reference evidence="5" key="1">
    <citation type="submission" date="2020-11" db="EMBL/GenBank/DDBJ databases">
        <authorList>
            <consortium name="DOE Joint Genome Institute"/>
            <person name="Ahrendt S."/>
            <person name="Riley R."/>
            <person name="Andreopoulos W."/>
            <person name="LaButti K."/>
            <person name="Pangilinan J."/>
            <person name="Ruiz-duenas F.J."/>
            <person name="Barrasa J.M."/>
            <person name="Sanchez-Garcia M."/>
            <person name="Camarero S."/>
            <person name="Miyauchi S."/>
            <person name="Serrano A."/>
            <person name="Linde D."/>
            <person name="Babiker R."/>
            <person name="Drula E."/>
            <person name="Ayuso-Fernandez I."/>
            <person name="Pacheco R."/>
            <person name="Padilla G."/>
            <person name="Ferreira P."/>
            <person name="Barriuso J."/>
            <person name="Kellner H."/>
            <person name="Castanera R."/>
            <person name="Alfaro M."/>
            <person name="Ramirez L."/>
            <person name="Pisabarro A.G."/>
            <person name="Kuo A."/>
            <person name="Tritt A."/>
            <person name="Lipzen A."/>
            <person name="He G."/>
            <person name="Yan M."/>
            <person name="Ng V."/>
            <person name="Cullen D."/>
            <person name="Martin F."/>
            <person name="Rosso M.-N."/>
            <person name="Henrissat B."/>
            <person name="Hibbett D."/>
            <person name="Martinez A.T."/>
            <person name="Grigoriev I.V."/>
        </authorList>
    </citation>
    <scope>NUCLEOTIDE SEQUENCE</scope>
    <source>
        <strain evidence="5">AH 44721</strain>
    </source>
</reference>
<dbReference type="Proteomes" id="UP000724874">
    <property type="component" value="Unassembled WGS sequence"/>
</dbReference>
<evidence type="ECO:0000256" key="1">
    <source>
        <dbReference type="ARBA" id="ARBA00022574"/>
    </source>
</evidence>
<dbReference type="InterPro" id="IPR036322">
    <property type="entry name" value="WD40_repeat_dom_sf"/>
</dbReference>
<feature type="repeat" description="WD" evidence="3">
    <location>
        <begin position="16"/>
        <end position="57"/>
    </location>
</feature>
<name>A0A9P5TG45_GYMJU</name>
<dbReference type="EMBL" id="JADNYJ010000177">
    <property type="protein sequence ID" value="KAF8876869.1"/>
    <property type="molecule type" value="Genomic_DNA"/>
</dbReference>
<keyword evidence="1 3" id="KW-0853">WD repeat</keyword>
<dbReference type="InterPro" id="IPR015943">
    <property type="entry name" value="WD40/YVTN_repeat-like_dom_sf"/>
</dbReference>
<dbReference type="AlphaFoldDB" id="A0A9P5TG45"/>
<dbReference type="SUPFAM" id="SSF50978">
    <property type="entry name" value="WD40 repeat-like"/>
    <property type="match status" value="1"/>
</dbReference>
<comment type="caution">
    <text evidence="5">The sequence shown here is derived from an EMBL/GenBank/DDBJ whole genome shotgun (WGS) entry which is preliminary data.</text>
</comment>
<keyword evidence="4" id="KW-1133">Transmembrane helix</keyword>
<gene>
    <name evidence="5" type="ORF">CPB84DRAFT_1752298</name>
</gene>